<dbReference type="GO" id="GO:0016020">
    <property type="term" value="C:membrane"/>
    <property type="evidence" value="ECO:0007669"/>
    <property type="project" value="UniProtKB-SubCell"/>
</dbReference>
<keyword evidence="4 5" id="KW-0472">Membrane</keyword>
<protein>
    <submittedName>
        <fullName evidence="7">VirB8 family protein</fullName>
    </submittedName>
</protein>
<feature type="domain" description="Bacterial virulence protein VirB8" evidence="6">
    <location>
        <begin position="17"/>
        <end position="225"/>
    </location>
</feature>
<dbReference type="Gene3D" id="3.10.450.230">
    <property type="entry name" value="VirB8 protein"/>
    <property type="match status" value="1"/>
</dbReference>
<dbReference type="EMBL" id="SACN01000003">
    <property type="protein sequence ID" value="RVT90297.1"/>
    <property type="molecule type" value="Genomic_DNA"/>
</dbReference>
<keyword evidence="8" id="KW-1185">Reference proteome</keyword>
<evidence type="ECO:0000256" key="2">
    <source>
        <dbReference type="ARBA" id="ARBA00022692"/>
    </source>
</evidence>
<sequence length="228" mass="24968">MAEGIPSRDLERYFAEARSWDQDRIRSAYRSRKLAWIVAGIAGTLATAAVAAVVALAPLKTVEPFVITVDRTTGATQVATAITGEKPLSYDEAVSKFFLAQYVRAREGWIPAAARENFNSVAILSDPNEQARWQRAFDATNPASPQTMFGARASAQVTVRSITFVNPKIAQVRFTRMVQPDLGDAVSTNWIATISFSYSAAPMAEGDRFRNPLGFQVSSYRADPEAIQ</sequence>
<accession>A0A437LY48</accession>
<keyword evidence="2 5" id="KW-0812">Transmembrane</keyword>
<comment type="caution">
    <text evidence="7">The sequence shown here is derived from an EMBL/GenBank/DDBJ whole genome shotgun (WGS) entry which is preliminary data.</text>
</comment>
<keyword evidence="3 5" id="KW-1133">Transmembrane helix</keyword>
<evidence type="ECO:0000256" key="3">
    <source>
        <dbReference type="ARBA" id="ARBA00022989"/>
    </source>
</evidence>
<dbReference type="Pfam" id="PF04335">
    <property type="entry name" value="VirB8"/>
    <property type="match status" value="1"/>
</dbReference>
<dbReference type="Proteomes" id="UP000282971">
    <property type="component" value="Unassembled WGS sequence"/>
</dbReference>
<evidence type="ECO:0000256" key="4">
    <source>
        <dbReference type="ARBA" id="ARBA00023136"/>
    </source>
</evidence>
<evidence type="ECO:0000259" key="6">
    <source>
        <dbReference type="Pfam" id="PF04335"/>
    </source>
</evidence>
<name>A0A437LY48_9SPHN</name>
<organism evidence="7 8">
    <name type="scientific">Sphingomonas crocodyli</name>
    <dbReference type="NCBI Taxonomy" id="1979270"/>
    <lineage>
        <taxon>Bacteria</taxon>
        <taxon>Pseudomonadati</taxon>
        <taxon>Pseudomonadota</taxon>
        <taxon>Alphaproteobacteria</taxon>
        <taxon>Sphingomonadales</taxon>
        <taxon>Sphingomonadaceae</taxon>
        <taxon>Sphingomonas</taxon>
    </lineage>
</organism>
<dbReference type="OrthoDB" id="7366154at2"/>
<gene>
    <name evidence="7" type="ORF">EOD43_18665</name>
</gene>
<proteinExistence type="predicted"/>
<dbReference type="InterPro" id="IPR032710">
    <property type="entry name" value="NTF2-like_dom_sf"/>
</dbReference>
<dbReference type="AlphaFoldDB" id="A0A437LY48"/>
<dbReference type="GO" id="GO:0030255">
    <property type="term" value="P:protein secretion by the type IV secretion system"/>
    <property type="evidence" value="ECO:0007669"/>
    <property type="project" value="InterPro"/>
</dbReference>
<dbReference type="InterPro" id="IPR026264">
    <property type="entry name" value="VirB8/PtlE"/>
</dbReference>
<evidence type="ECO:0000256" key="5">
    <source>
        <dbReference type="SAM" id="Phobius"/>
    </source>
</evidence>
<evidence type="ECO:0000256" key="1">
    <source>
        <dbReference type="ARBA" id="ARBA00004167"/>
    </source>
</evidence>
<evidence type="ECO:0000313" key="7">
    <source>
        <dbReference type="EMBL" id="RVT90297.1"/>
    </source>
</evidence>
<dbReference type="InterPro" id="IPR007430">
    <property type="entry name" value="VirB8"/>
</dbReference>
<reference evidence="7 8" key="1">
    <citation type="submission" date="2019-01" db="EMBL/GenBank/DDBJ databases">
        <authorList>
            <person name="Chen W.-M."/>
        </authorList>
    </citation>
    <scope>NUCLEOTIDE SEQUENCE [LARGE SCALE GENOMIC DNA]</scope>
    <source>
        <strain evidence="7 8">CCP-7</strain>
    </source>
</reference>
<dbReference type="RefSeq" id="WP_127745554.1">
    <property type="nucleotide sequence ID" value="NZ_SACN01000003.1"/>
</dbReference>
<dbReference type="CDD" id="cd16424">
    <property type="entry name" value="VirB8"/>
    <property type="match status" value="1"/>
</dbReference>
<feature type="transmembrane region" description="Helical" evidence="5">
    <location>
        <begin position="34"/>
        <end position="57"/>
    </location>
</feature>
<dbReference type="PIRSF" id="PIRSF003299">
    <property type="entry name" value="VirB8_PtlE"/>
    <property type="match status" value="1"/>
</dbReference>
<dbReference type="SUPFAM" id="SSF54427">
    <property type="entry name" value="NTF2-like"/>
    <property type="match status" value="1"/>
</dbReference>
<comment type="subcellular location">
    <subcellularLocation>
        <location evidence="1">Membrane</location>
        <topology evidence="1">Single-pass membrane protein</topology>
    </subcellularLocation>
</comment>
<evidence type="ECO:0000313" key="8">
    <source>
        <dbReference type="Proteomes" id="UP000282971"/>
    </source>
</evidence>